<feature type="region of interest" description="Disordered" evidence="2">
    <location>
        <begin position="1700"/>
        <end position="1720"/>
    </location>
</feature>
<feature type="compositionally biased region" description="Basic and acidic residues" evidence="2">
    <location>
        <begin position="1645"/>
        <end position="1655"/>
    </location>
</feature>
<feature type="domain" description="PLAT" evidence="3">
    <location>
        <begin position="1366"/>
        <end position="1485"/>
    </location>
</feature>
<evidence type="ECO:0000256" key="1">
    <source>
        <dbReference type="PROSITE-ProRule" id="PRU00152"/>
    </source>
</evidence>
<proteinExistence type="predicted"/>
<feature type="region of interest" description="Disordered" evidence="2">
    <location>
        <begin position="981"/>
        <end position="1016"/>
    </location>
</feature>
<feature type="compositionally biased region" description="Acidic residues" evidence="2">
    <location>
        <begin position="2546"/>
        <end position="2563"/>
    </location>
</feature>
<keyword evidence="6" id="KW-1185">Reference proteome</keyword>
<feature type="domain" description="PLAT" evidence="3">
    <location>
        <begin position="1806"/>
        <end position="1925"/>
    </location>
</feature>
<feature type="region of interest" description="Disordered" evidence="2">
    <location>
        <begin position="239"/>
        <end position="270"/>
    </location>
</feature>
<dbReference type="PROSITE" id="PS50095">
    <property type="entry name" value="PLAT"/>
    <property type="match status" value="7"/>
</dbReference>
<feature type="region of interest" description="Disordered" evidence="2">
    <location>
        <begin position="1301"/>
        <end position="1328"/>
    </location>
</feature>
<feature type="domain" description="PLAT" evidence="3">
    <location>
        <begin position="2821"/>
        <end position="2949"/>
    </location>
</feature>
<dbReference type="Gene3D" id="3.10.20.230">
    <property type="entry name" value="Doublecortin domain"/>
    <property type="match status" value="2"/>
</dbReference>
<accession>A0A267E8R9</accession>
<feature type="region of interest" description="Disordered" evidence="2">
    <location>
        <begin position="86"/>
        <end position="120"/>
    </location>
</feature>
<feature type="compositionally biased region" description="Low complexity" evidence="2">
    <location>
        <begin position="1635"/>
        <end position="1644"/>
    </location>
</feature>
<evidence type="ECO:0000259" key="4">
    <source>
        <dbReference type="PROSITE" id="PS50309"/>
    </source>
</evidence>
<dbReference type="InterPro" id="IPR003533">
    <property type="entry name" value="Doublecortin_dom"/>
</dbReference>
<dbReference type="InterPro" id="IPR008996">
    <property type="entry name" value="IL1/FGF"/>
</dbReference>
<dbReference type="GO" id="GO:0035556">
    <property type="term" value="P:intracellular signal transduction"/>
    <property type="evidence" value="ECO:0007669"/>
    <property type="project" value="InterPro"/>
</dbReference>
<dbReference type="Pfam" id="PF01477">
    <property type="entry name" value="PLAT"/>
    <property type="match status" value="5"/>
</dbReference>
<dbReference type="InterPro" id="IPR036392">
    <property type="entry name" value="PLAT/LH2_dom_sf"/>
</dbReference>
<feature type="compositionally biased region" description="Low complexity" evidence="2">
    <location>
        <begin position="99"/>
        <end position="109"/>
    </location>
</feature>
<dbReference type="SUPFAM" id="SSF49723">
    <property type="entry name" value="Lipase/lipooxygenase domain (PLAT/LH2 domain)"/>
    <property type="match status" value="7"/>
</dbReference>
<dbReference type="CDD" id="cd17070">
    <property type="entry name" value="DCX2_RP_like"/>
    <property type="match status" value="1"/>
</dbReference>
<dbReference type="Gene3D" id="2.60.60.20">
    <property type="entry name" value="PLAT/LH2 domain"/>
    <property type="match status" value="8"/>
</dbReference>
<dbReference type="SUPFAM" id="SSF50353">
    <property type="entry name" value="Cytokine"/>
    <property type="match status" value="1"/>
</dbReference>
<protein>
    <recommendedName>
        <fullName evidence="7">Lipoxygenase homology domain-containing protein 1</fullName>
    </recommendedName>
</protein>
<gene>
    <name evidence="5" type="ORF">BOX15_Mlig023918g1</name>
</gene>
<evidence type="ECO:0008006" key="7">
    <source>
        <dbReference type="Google" id="ProtNLM"/>
    </source>
</evidence>
<feature type="region of interest" description="Disordered" evidence="2">
    <location>
        <begin position="1635"/>
        <end position="1659"/>
    </location>
</feature>
<comment type="caution">
    <text evidence="5">The sequence shown here is derived from an EMBL/GenBank/DDBJ whole genome shotgun (WGS) entry which is preliminary data.</text>
</comment>
<feature type="compositionally biased region" description="Basic and acidic residues" evidence="2">
    <location>
        <begin position="1"/>
        <end position="19"/>
    </location>
</feature>
<comment type="caution">
    <text evidence="1">Lacks conserved residue(s) required for the propagation of feature annotation.</text>
</comment>
<dbReference type="PANTHER" id="PTHR45901">
    <property type="entry name" value="PROTEIN CBG12474"/>
    <property type="match status" value="1"/>
</dbReference>
<dbReference type="STRING" id="282301.A0A267E8R9"/>
<dbReference type="Gene3D" id="2.40.180.10">
    <property type="entry name" value="Catalase core domain"/>
    <property type="match status" value="1"/>
</dbReference>
<dbReference type="Gene3D" id="2.80.10.50">
    <property type="match status" value="1"/>
</dbReference>
<feature type="domain" description="Doublecortin" evidence="4">
    <location>
        <begin position="124"/>
        <end position="207"/>
    </location>
</feature>
<feature type="domain" description="Doublecortin" evidence="4">
    <location>
        <begin position="288"/>
        <end position="364"/>
    </location>
</feature>
<dbReference type="Pfam" id="PF03607">
    <property type="entry name" value="DCX"/>
    <property type="match status" value="2"/>
</dbReference>
<feature type="compositionally biased region" description="Acidic residues" evidence="2">
    <location>
        <begin position="1315"/>
        <end position="1328"/>
    </location>
</feature>
<dbReference type="SUPFAM" id="SSF89837">
    <property type="entry name" value="Doublecortin (DC)"/>
    <property type="match status" value="2"/>
</dbReference>
<dbReference type="CDD" id="cd01756">
    <property type="entry name" value="PLAT_repeat"/>
    <property type="match status" value="1"/>
</dbReference>
<sequence>DAESHSQQDHNGTNEESGHRVSTPWPQSAVEQTPSEVSSNPSQIHRQQQRNRQLRRPSDTEESCADSDSLRNLTLPEFAEFDMQQQGEENGSGDTHGEAGAAAAAGTAADFGPSNESNRPKQAKTVYFHRDGVTFKQPIRVAIHPNRYRGFDALLTELTDRMPELSYGVRAVFTPRGRDRLSSLEDFDNQGHYLCSTRQRRAAAPVDPNKPIVTPAWRATGKLTGGVASAAATDASAASPLAQPMRFRARPRRDANSYPNSDTAAAPDDQGAAAAAAYAPVFKRADCKRIYVRQNGEPFKKHIVLLNKRMVQSFEQVLDDLSAIFRMQVRRIYTIEGQLVESLSAMYNGPESYVVAGQEKFKPLFAWAGPVHQQHQVAAGGGELGRRKLPPIGRRAKEQRLTNAPAKPKGIWRIKISTPTGDAANGTSSRVFLTVYGREGQSDPIPLAMPLKPDGPVNPFQAGQEDEFEINTGSIGQVTKVRLSHDNSGASPGWHVGQLVMTSVGASPDETLVFDFNRWLATDRDDGEIARELPAVRDGKAALPLERYRVEFHTGDCYNAGTEAAVYVQLFGQHGDTGKRMLTRPVSNGLRTTDGDVNETGETPFQKGQIDVFELESVSLGPLRKLLIGHDGSGPGHGWFLDKVIVYELSAPSEGHAFLCNRWLDEGEDDGRIARELKLRDTFMQDLLERELWDYMSWAFAGGNVIQLYSKVTEKPLRINTAETSVDAKADDRDPMSYFTVQARKGDLRLFRSTAAPKCFLAIDNGIIMGQGKGGALCEFRIRIQPDRSVVLESARHSLQQINIGADGEPLDPRQWKGASTGPGKLFVPYCKGMLRHRGVILFSTSLTQTLAVDHDNGVHGTGKRNRMAHFRVHKVEGEQGVRQFESVVFAEQFLRIKDRKCDCMGAGDIHCYFKVEKYKDKGFVTLECLGAKGLFIGFSADGRVIATEDHGQPSVRLVPEVIQFGQSKNLDPSAAIEAANSARRDEEVPAGAAAADAEAPSTTAAETAPDQPAEIESDDSWRLLLDTVQACAGGKLTLFAYGDSGMVGPIAVASAGEGVLAADSQDEFQVNLAGTGPLYKLRLQLLPLSETSTEASSWSVSRVQLTQSTNAPKDNVDISLADDRSSSKLLSVNGDGDLQDSSCLELATRPELATIEYRVQLDTSAAQTAGYKGRIGVCLVGGRGDSGRRSFCGLQLDPGQTLTLQLNAVDLGRLTRCHVSVDLDSADSANADPWHCDHVTVAWEQPADGGGSVQFGVNEQQPELRRSRSKLDYILRPMGMEHKVDDLVKQAINLAVEELQREEEEPELAHIAEDPSEEPTAPEEEEIDDLAKEAKFLVEDIADQVAKRMEGIHEGNQASAQPGEHDWQLQVSTGDTGCSADSEIFVQVYGATGKSENLRIKSQTEKLQLHPQCDADLPLKLKAAELGELYKLRLSTSDDRDEHEWFVKQVILEHRTAPHEKFTCPVDQWFGRRRGPLHEVAHELPLSEKLSVLSYTVEIENAHTVPSGGSRPYVQLLGTRGDSGYRRLHRPPKDAEGQADVEQTPSPLSPDAVDSFRIDCVDLDRLVAVQVGLENPQPDDAWLFDSVRISVPQRPDLGVQVFNNSSAELGPDVASVELLPDGAQSTAAATPELLNQQQQQQQEAEARQLDERQASGKQPSQWDWIVTLRVAPDSGPKQTGRVFLALYGDSGHSRDVCLNAESSGNDDGRNRQQAEQELTPGSECEFRLVTEPLGRLWKLRLSVHHQDTWDNFCVSGIRICRQILEEAGDEAEKQQHDVELGVKLGRTSDAVLAKEVSLEADRTIKQYEVAMQVAQRFGAATDTEFFVDISGSGGNTGRRFLLHDRDRSLWFSEADLRRFLIEAVDLGSLSTVFVGHDKPGRAGVGCCFDWISVREASAETKMIFPCGRWFESAFDQVSVERELTAHESVHVSEAEFNFFGGQVVLTLCIATDSEHYKGPVHVTAIGAKGQSRPLTQPGVDLPPGRLAEFATDFGQGTTGRVQQLRIELGRSASLDATLSGVCIREAGNWLASAISTNNPAIRRWTALEFGAASEAGAVCHDVPLDRGLRVVDYVIGVRTAAKAGGSEPRPPKIFTVEIQGRHGNTGPRPLGPRALLRDDFGHRPGGMDTFLVTAVYVGPPLRLTIALDVSDSSNATADDAAEVPDAVSWPIDAVLLREGQFNPYEFRFEVGGGVAKLTPNSASLQLRDAQRVPATGDLAGLAEFPRTTGRFNVVLHVGSVGWSGQSKDCRLRLSASGTTVQTGTHPQELLPAAERGLASYSVHRFLLDFGEIGELTRLRLDLSGSSEARLEVTKLRLSDAGSSAEFFLPVNRVLASGESVELAANRPGVPQPRTLAYQVSLRLGKARNSAGSGDLTANSLALTLHGDLGESGSMPLPPSHQPLTPGQTIHARLNCLSVGQLSGLTIGHDCPGRGQGVYIDHATVSYSDPTVVTVYFPARRWLDAGWGDGFTQATLSQPSDDAAACSESDWLLEIQTDTIAEDSEAASAALMSAASAGRLQVRLHPKVGADGRAFVTEIGKATKDGEEDEPADESSDHDEADESNPPMLLTPLAADSSAEHTADQQQQTTRRCLFTFKRRVDADSNDDVGSLTLILQPPFDRSIRVAAVSLAESRYSRWCVKFRPTPEGQSSPLSSAELIEQLRLTASSPTETAVEKFQPVAESSERSAVTFGQWRLETWSSAAADDAGAKLPPGWIEFVSSGDVSSGRLPLTGLSGNGREEFLVSFDPVTVHEVFKVRLGLEEATETSGGGVWKIDRIRLQDRDTMDTFASAQQHQQSLTPGDCIEVQADWPGSRLLDTVEYEVALKVGAGANSGTAGGVFVNLHGTVAGEENTSNGPGYGGSTGERLLARGLATGQEVVRRFRSLRLLPSVGRVSLRCDATGPGNGVFVERLTVRLVSGDDNKKLTFPVHRGLDEGDEDNRLTIELFPATAAATSGAK</sequence>
<name>A0A267E8R9_9PLAT</name>
<feature type="compositionally biased region" description="Low complexity" evidence="2">
    <location>
        <begin position="990"/>
        <end position="1011"/>
    </location>
</feature>
<dbReference type="InterPro" id="IPR001024">
    <property type="entry name" value="PLAT/LH2_dom"/>
</dbReference>
<evidence type="ECO:0000313" key="5">
    <source>
        <dbReference type="EMBL" id="PAA57981.1"/>
    </source>
</evidence>
<feature type="region of interest" description="Disordered" evidence="2">
    <location>
        <begin position="1523"/>
        <end position="1553"/>
    </location>
</feature>
<dbReference type="CDD" id="cd23312">
    <property type="entry name" value="beta-trefoil_FGF_RP1"/>
    <property type="match status" value="1"/>
</dbReference>
<feature type="domain" description="PLAT" evidence="3">
    <location>
        <begin position="546"/>
        <end position="678"/>
    </location>
</feature>
<feature type="region of interest" description="Disordered" evidence="2">
    <location>
        <begin position="1"/>
        <end position="71"/>
    </location>
</feature>
<reference evidence="5 6" key="1">
    <citation type="submission" date="2017-06" db="EMBL/GenBank/DDBJ databases">
        <title>A platform for efficient transgenesis in Macrostomum lignano, a flatworm model organism for stem cell research.</title>
        <authorList>
            <person name="Berezikov E."/>
        </authorList>
    </citation>
    <scope>NUCLEOTIDE SEQUENCE [LARGE SCALE GENOMIC DNA]</scope>
    <source>
        <strain evidence="5">DV1</strain>
        <tissue evidence="5">Whole organism</tissue>
    </source>
</reference>
<dbReference type="SMART" id="SM00537">
    <property type="entry name" value="DCX"/>
    <property type="match status" value="2"/>
</dbReference>
<feature type="region of interest" description="Disordered" evidence="2">
    <location>
        <begin position="2541"/>
        <end position="2571"/>
    </location>
</feature>
<evidence type="ECO:0000256" key="2">
    <source>
        <dbReference type="SAM" id="MobiDB-lite"/>
    </source>
</evidence>
<dbReference type="InterPro" id="IPR036572">
    <property type="entry name" value="Doublecortin_dom_sf"/>
</dbReference>
<dbReference type="OrthoDB" id="5322100at2759"/>
<feature type="compositionally biased region" description="Polar residues" evidence="2">
    <location>
        <begin position="24"/>
        <end position="42"/>
    </location>
</feature>
<evidence type="ECO:0000313" key="6">
    <source>
        <dbReference type="Proteomes" id="UP000215902"/>
    </source>
</evidence>
<dbReference type="PROSITE" id="PS50309">
    <property type="entry name" value="DC"/>
    <property type="match status" value="2"/>
</dbReference>
<dbReference type="InterPro" id="IPR052970">
    <property type="entry name" value="Inner_ear_hair_cell_LOXHD"/>
</dbReference>
<organism evidence="5 6">
    <name type="scientific">Macrostomum lignano</name>
    <dbReference type="NCBI Taxonomy" id="282301"/>
    <lineage>
        <taxon>Eukaryota</taxon>
        <taxon>Metazoa</taxon>
        <taxon>Spiralia</taxon>
        <taxon>Lophotrochozoa</taxon>
        <taxon>Platyhelminthes</taxon>
        <taxon>Rhabditophora</taxon>
        <taxon>Macrostomorpha</taxon>
        <taxon>Macrostomida</taxon>
        <taxon>Macrostomidae</taxon>
        <taxon>Macrostomum</taxon>
    </lineage>
</organism>
<dbReference type="SMART" id="SM00308">
    <property type="entry name" value="LH2"/>
    <property type="match status" value="1"/>
</dbReference>
<feature type="domain" description="PLAT" evidence="3">
    <location>
        <begin position="410"/>
        <end position="534"/>
    </location>
</feature>
<dbReference type="PANTHER" id="PTHR45901:SF7">
    <property type="entry name" value="OXYGEN-REGULATED PROTEIN 1"/>
    <property type="match status" value="1"/>
</dbReference>
<feature type="non-terminal residue" evidence="5">
    <location>
        <position position="1"/>
    </location>
</feature>
<evidence type="ECO:0000259" key="3">
    <source>
        <dbReference type="PROSITE" id="PS50095"/>
    </source>
</evidence>
<dbReference type="Proteomes" id="UP000215902">
    <property type="component" value="Unassembled WGS sequence"/>
</dbReference>
<feature type="domain" description="PLAT" evidence="3">
    <location>
        <begin position="1156"/>
        <end position="1276"/>
    </location>
</feature>
<feature type="domain" description="PLAT" evidence="3">
    <location>
        <begin position="2356"/>
        <end position="2477"/>
    </location>
</feature>
<dbReference type="EMBL" id="NIVC01002427">
    <property type="protein sequence ID" value="PAA57981.1"/>
    <property type="molecule type" value="Genomic_DNA"/>
</dbReference>